<evidence type="ECO:0000259" key="2">
    <source>
        <dbReference type="Pfam" id="PF13786"/>
    </source>
</evidence>
<keyword evidence="1" id="KW-0472">Membrane</keyword>
<comment type="caution">
    <text evidence="4">The sequence shown here is derived from an EMBL/GenBank/DDBJ whole genome shotgun (WGS) entry which is preliminary data.</text>
</comment>
<dbReference type="InterPro" id="IPR025436">
    <property type="entry name" value="DUF4179"/>
</dbReference>
<feature type="domain" description="DUF4179" evidence="2">
    <location>
        <begin position="48"/>
        <end position="133"/>
    </location>
</feature>
<dbReference type="AlphaFoldDB" id="A0A0P8W4K9"/>
<accession>A0A0P8W4K9</accession>
<name>A0A0P8W4K9_9CLOT</name>
<dbReference type="STRING" id="36849.OXPF_29540"/>
<reference evidence="4 5" key="1">
    <citation type="submission" date="2015-09" db="EMBL/GenBank/DDBJ databases">
        <title>Genome sequence of Oxobacter pfennigii DSM 3222.</title>
        <authorList>
            <person name="Poehlein A."/>
            <person name="Bengelsdorf F.R."/>
            <person name="Schiel-Bengelsdorf B."/>
            <person name="Duerre P."/>
            <person name="Daniel R."/>
        </authorList>
    </citation>
    <scope>NUCLEOTIDE SEQUENCE [LARGE SCALE GENOMIC DNA]</scope>
    <source>
        <strain evidence="4 5">DSM 3222</strain>
    </source>
</reference>
<evidence type="ECO:0000256" key="1">
    <source>
        <dbReference type="SAM" id="Phobius"/>
    </source>
</evidence>
<protein>
    <recommendedName>
        <fullName evidence="6">DUF4179 domain-containing protein</fullName>
    </recommendedName>
</protein>
<keyword evidence="1" id="KW-1133">Transmembrane helix</keyword>
<dbReference type="RefSeq" id="WP_054875950.1">
    <property type="nucleotide sequence ID" value="NZ_LKET01000039.1"/>
</dbReference>
<evidence type="ECO:0000313" key="4">
    <source>
        <dbReference type="EMBL" id="KPU43513.1"/>
    </source>
</evidence>
<feature type="domain" description="DUF5643" evidence="3">
    <location>
        <begin position="235"/>
        <end position="329"/>
    </location>
</feature>
<dbReference type="OrthoDB" id="1695052at2"/>
<dbReference type="EMBL" id="LKET01000039">
    <property type="protein sequence ID" value="KPU43513.1"/>
    <property type="molecule type" value="Genomic_DNA"/>
</dbReference>
<dbReference type="InterPro" id="IPR040680">
    <property type="entry name" value="DUF5643"/>
</dbReference>
<evidence type="ECO:0008006" key="6">
    <source>
        <dbReference type="Google" id="ProtNLM"/>
    </source>
</evidence>
<dbReference type="Gene3D" id="2.60.40.1630">
    <property type="entry name" value="bacillus anthracis domain"/>
    <property type="match status" value="1"/>
</dbReference>
<feature type="transmembrane region" description="Helical" evidence="1">
    <location>
        <begin position="45"/>
        <end position="65"/>
    </location>
</feature>
<organism evidence="4 5">
    <name type="scientific">Oxobacter pfennigii</name>
    <dbReference type="NCBI Taxonomy" id="36849"/>
    <lineage>
        <taxon>Bacteria</taxon>
        <taxon>Bacillati</taxon>
        <taxon>Bacillota</taxon>
        <taxon>Clostridia</taxon>
        <taxon>Eubacteriales</taxon>
        <taxon>Clostridiaceae</taxon>
        <taxon>Oxobacter</taxon>
    </lineage>
</organism>
<dbReference type="Proteomes" id="UP000050326">
    <property type="component" value="Unassembled WGS sequence"/>
</dbReference>
<evidence type="ECO:0000313" key="5">
    <source>
        <dbReference type="Proteomes" id="UP000050326"/>
    </source>
</evidence>
<dbReference type="Pfam" id="PF13786">
    <property type="entry name" value="DUF4179"/>
    <property type="match status" value="1"/>
</dbReference>
<keyword evidence="1" id="KW-0812">Transmembrane</keyword>
<proteinExistence type="predicted"/>
<keyword evidence="5" id="KW-1185">Reference proteome</keyword>
<dbReference type="Pfam" id="PF18705">
    <property type="entry name" value="DUF5643"/>
    <property type="match status" value="1"/>
</dbReference>
<sequence>MKNAKNIYELLNHIEINLEDYAKEELNDMEKQKLRKAFKRRQNRIFNSKKIGVVAVALLLALGFFTQTDLGKAVYAATENKLAEISYSIGEALGIEKNIEPYSNVVNQVVESNGIEMKLTDAIIDKDELILSIITNTNKPVEGINFDYDIFINGKKIMRYGATGVGGAIDDSKTRFFSAYSVNIAGIDTAENINIKVALKNLTYYTGNASTDKVKGKWEFEFTANGSELTANTYTVALDYAFNIGNEKYTLEEFRYNPVNQKIFGKVKDRSERSYEIDLRGKDNLGNEVEFFLTSVSGEDLVFKYQNLDGDLSDEITAITLTPYAARLPEKSGRSGDNWEQAGETFTISLNQ</sequence>
<gene>
    <name evidence="4" type="ORF">OXPF_29540</name>
</gene>
<evidence type="ECO:0000259" key="3">
    <source>
        <dbReference type="Pfam" id="PF18705"/>
    </source>
</evidence>